<feature type="transmembrane region" description="Helical" evidence="2">
    <location>
        <begin position="516"/>
        <end position="541"/>
    </location>
</feature>
<dbReference type="EMBL" id="DVJM01000187">
    <property type="protein sequence ID" value="HIS79469.1"/>
    <property type="molecule type" value="Genomic_DNA"/>
</dbReference>
<feature type="region of interest" description="Disordered" evidence="1">
    <location>
        <begin position="1"/>
        <end position="63"/>
    </location>
</feature>
<name>A0A9D1FTH4_9FIRM</name>
<evidence type="ECO:0000313" key="4">
    <source>
        <dbReference type="Proteomes" id="UP000824141"/>
    </source>
</evidence>
<reference evidence="3" key="1">
    <citation type="submission" date="2020-10" db="EMBL/GenBank/DDBJ databases">
        <authorList>
            <person name="Gilroy R."/>
        </authorList>
    </citation>
    <scope>NUCLEOTIDE SEQUENCE</scope>
    <source>
        <strain evidence="3">6086</strain>
    </source>
</reference>
<keyword evidence="2" id="KW-0812">Transmembrane</keyword>
<feature type="compositionally biased region" description="Basic and acidic residues" evidence="1">
    <location>
        <begin position="1"/>
        <end position="10"/>
    </location>
</feature>
<dbReference type="Proteomes" id="UP000824141">
    <property type="component" value="Unassembled WGS sequence"/>
</dbReference>
<organism evidence="3 4">
    <name type="scientific">Candidatus Caccousia stercoris</name>
    <dbReference type="NCBI Taxonomy" id="2840723"/>
    <lineage>
        <taxon>Bacteria</taxon>
        <taxon>Bacillati</taxon>
        <taxon>Bacillota</taxon>
        <taxon>Clostridia</taxon>
        <taxon>Eubacteriales</taxon>
        <taxon>Oscillospiraceae</taxon>
        <taxon>Oscillospiraceae incertae sedis</taxon>
        <taxon>Candidatus Caccousia</taxon>
    </lineage>
</organism>
<feature type="compositionally biased region" description="Basic and acidic residues" evidence="1">
    <location>
        <begin position="41"/>
        <end position="50"/>
    </location>
</feature>
<keyword evidence="2" id="KW-0472">Membrane</keyword>
<dbReference type="AlphaFoldDB" id="A0A9D1FTH4"/>
<keyword evidence="2" id="KW-1133">Transmembrane helix</keyword>
<feature type="transmembrane region" description="Helical" evidence="2">
    <location>
        <begin position="79"/>
        <end position="101"/>
    </location>
</feature>
<evidence type="ECO:0000313" key="3">
    <source>
        <dbReference type="EMBL" id="HIS79469.1"/>
    </source>
</evidence>
<evidence type="ECO:0000256" key="1">
    <source>
        <dbReference type="SAM" id="MobiDB-lite"/>
    </source>
</evidence>
<evidence type="ECO:0000256" key="2">
    <source>
        <dbReference type="SAM" id="Phobius"/>
    </source>
</evidence>
<gene>
    <name evidence="3" type="ORF">IAD03_08875</name>
</gene>
<reference evidence="3" key="2">
    <citation type="journal article" date="2021" name="PeerJ">
        <title>Extensive microbial diversity within the chicken gut microbiome revealed by metagenomics and culture.</title>
        <authorList>
            <person name="Gilroy R."/>
            <person name="Ravi A."/>
            <person name="Getino M."/>
            <person name="Pursley I."/>
            <person name="Horton D.L."/>
            <person name="Alikhan N.F."/>
            <person name="Baker D."/>
            <person name="Gharbi K."/>
            <person name="Hall N."/>
            <person name="Watson M."/>
            <person name="Adriaenssens E.M."/>
            <person name="Foster-Nyarko E."/>
            <person name="Jarju S."/>
            <person name="Secka A."/>
            <person name="Antonio M."/>
            <person name="Oren A."/>
            <person name="Chaudhuri R.R."/>
            <person name="La Ragione R."/>
            <person name="Hildebrand F."/>
            <person name="Pallen M.J."/>
        </authorList>
    </citation>
    <scope>NUCLEOTIDE SEQUENCE</scope>
    <source>
        <strain evidence="3">6086</strain>
    </source>
</reference>
<feature type="compositionally biased region" description="Low complexity" evidence="1">
    <location>
        <begin position="23"/>
        <end position="40"/>
    </location>
</feature>
<proteinExistence type="predicted"/>
<accession>A0A9D1FTH4</accession>
<sequence length="546" mass="59939">MNHDNEKNPRVDSTPENTEDVNAAAESSPEISEEAQTAAEQAKKRSEEKNKNKKNKQKKEKVSLKQMFTSQKFKHGSMATALTAVFIVVVVLVNVLVGILGERFPSMNLDMTKSADNSLSEEAGEVVDTVDEKTEIIIMMEESTAKANSNYQKVDSISAKMAERNSNITVEYKNPDKEPGMLSEYDGLTSGSVLVRTEKRYRVVTSSDLFPVKYDQSTYQQIAYTDVNGALASAISAVNADTMPIVAFDTGHSEMLDMTSYKEILNDNNFDTVDFNLLTEEIPESAQIVVLGVPATDLSEAEVEKLNTYLNDTTTSLDRSVMVVCYPAQGELPVLNSYLNEWGMNVTPAEVIEGDSASYVQSPEMLLANVSDSLDLDGADSYSYILSPQTNPIEILWEGRNSVTTYPLLTSSESSYLYDVATQEEKKDETASYNLAAAGVKMIKGEDGEYFNANVIVIGSPYLFNASFTNSSTYGNGQYITDLSKYATGTTGSSTAVYSTPTQTVTYDIAMSNGQIMFIGLGVFTILIPLAFLITGIVVFFRRRHL</sequence>
<comment type="caution">
    <text evidence="3">The sequence shown here is derived from an EMBL/GenBank/DDBJ whole genome shotgun (WGS) entry which is preliminary data.</text>
</comment>
<protein>
    <submittedName>
        <fullName evidence="3">Gldg family protein</fullName>
    </submittedName>
</protein>